<evidence type="ECO:0000313" key="5">
    <source>
        <dbReference type="Proteomes" id="UP000078559"/>
    </source>
</evidence>
<organism evidence="4 5">
    <name type="scientific">Cytospora mali</name>
    <name type="common">Apple Valsa canker fungus</name>
    <name type="synonym">Valsa mali</name>
    <dbReference type="NCBI Taxonomy" id="578113"/>
    <lineage>
        <taxon>Eukaryota</taxon>
        <taxon>Fungi</taxon>
        <taxon>Dikarya</taxon>
        <taxon>Ascomycota</taxon>
        <taxon>Pezizomycotina</taxon>
        <taxon>Sordariomycetes</taxon>
        <taxon>Sordariomycetidae</taxon>
        <taxon>Diaporthales</taxon>
        <taxon>Cytosporaceae</taxon>
        <taxon>Cytospora</taxon>
    </lineage>
</organism>
<reference evidence="4" key="1">
    <citation type="submission" date="2014-12" db="EMBL/GenBank/DDBJ databases">
        <title>Genome Sequence of Valsa Canker Pathogens Uncovers a Specific Adaption of Colonization on Woody Bark.</title>
        <authorList>
            <person name="Yin Z."/>
            <person name="Liu H."/>
            <person name="Gao X."/>
            <person name="Li Z."/>
            <person name="Song N."/>
            <person name="Ke X."/>
            <person name="Dai Q."/>
            <person name="Wu Y."/>
            <person name="Sun Y."/>
            <person name="Xu J.-R."/>
            <person name="Kang Z.K."/>
            <person name="Wang L."/>
            <person name="Huang L."/>
        </authorList>
    </citation>
    <scope>NUCLEOTIDE SEQUENCE [LARGE SCALE GENOMIC DNA]</scope>
    <source>
        <strain evidence="4">03-8</strain>
    </source>
</reference>
<dbReference type="InterPro" id="IPR037198">
    <property type="entry name" value="MutL_C_sf"/>
</dbReference>
<keyword evidence="5" id="KW-1185">Reference proteome</keyword>
<comment type="similarity">
    <text evidence="1">Belongs to the DNA mismatch repair MutL/HexB family.</text>
</comment>
<dbReference type="Gene3D" id="3.30.565.10">
    <property type="entry name" value="Histidine kinase-like ATPase, C-terminal domain"/>
    <property type="match status" value="1"/>
</dbReference>
<dbReference type="Gene3D" id="3.30.1540.20">
    <property type="entry name" value="MutL, C-terminal domain, dimerisation subdomain"/>
    <property type="match status" value="2"/>
</dbReference>
<dbReference type="InterPro" id="IPR014790">
    <property type="entry name" value="MutL_C"/>
</dbReference>
<feature type="compositionally biased region" description="Polar residues" evidence="2">
    <location>
        <begin position="426"/>
        <end position="435"/>
    </location>
</feature>
<evidence type="ECO:0000256" key="2">
    <source>
        <dbReference type="SAM" id="MobiDB-lite"/>
    </source>
</evidence>
<feature type="compositionally biased region" description="Low complexity" evidence="2">
    <location>
        <begin position="408"/>
        <end position="419"/>
    </location>
</feature>
<dbReference type="GO" id="GO:0140664">
    <property type="term" value="F:ATP-dependent DNA damage sensor activity"/>
    <property type="evidence" value="ECO:0007669"/>
    <property type="project" value="InterPro"/>
</dbReference>
<dbReference type="PANTHER" id="PTHR10073">
    <property type="entry name" value="DNA MISMATCH REPAIR PROTEIN MLH, PMS, MUTL"/>
    <property type="match status" value="1"/>
</dbReference>
<name>A0A194WCB4_CYTMA</name>
<dbReference type="SMART" id="SM00853">
    <property type="entry name" value="MutL_C"/>
    <property type="match status" value="1"/>
</dbReference>
<evidence type="ECO:0000256" key="1">
    <source>
        <dbReference type="ARBA" id="ARBA00006082"/>
    </source>
</evidence>
<dbReference type="SUPFAM" id="SSF55874">
    <property type="entry name" value="ATPase domain of HSP90 chaperone/DNA topoisomerase II/histidine kinase"/>
    <property type="match status" value="1"/>
</dbReference>
<feature type="domain" description="MutL C-terminal dimerisation" evidence="3">
    <location>
        <begin position="707"/>
        <end position="922"/>
    </location>
</feature>
<feature type="region of interest" description="Disordered" evidence="2">
    <location>
        <begin position="470"/>
        <end position="573"/>
    </location>
</feature>
<dbReference type="InterPro" id="IPR038973">
    <property type="entry name" value="MutL/Mlh/Pms-like"/>
</dbReference>
<dbReference type="PANTHER" id="PTHR10073:SF47">
    <property type="entry name" value="DNA MISMATCH REPAIR PROTEIN MLH3"/>
    <property type="match status" value="1"/>
</dbReference>
<dbReference type="InterPro" id="IPR042120">
    <property type="entry name" value="MutL_C_dimsub"/>
</dbReference>
<feature type="compositionally biased region" description="Polar residues" evidence="2">
    <location>
        <begin position="480"/>
        <end position="500"/>
    </location>
</feature>
<accession>A0A194WCB4</accession>
<protein>
    <submittedName>
        <fullName evidence="4">DNA mismatch repair protein MLH3</fullName>
    </submittedName>
</protein>
<dbReference type="GO" id="GO:0006298">
    <property type="term" value="P:mismatch repair"/>
    <property type="evidence" value="ECO:0007669"/>
    <property type="project" value="InterPro"/>
</dbReference>
<feature type="region of interest" description="Disordered" evidence="2">
    <location>
        <begin position="390"/>
        <end position="449"/>
    </location>
</feature>
<proteinExistence type="inferred from homology"/>
<gene>
    <name evidence="4" type="ORF">VM1G_09586</name>
</gene>
<dbReference type="GO" id="GO:0016887">
    <property type="term" value="F:ATP hydrolysis activity"/>
    <property type="evidence" value="ECO:0007669"/>
    <property type="project" value="InterPro"/>
</dbReference>
<dbReference type="SMR" id="A0A194WCB4"/>
<dbReference type="InterPro" id="IPR036890">
    <property type="entry name" value="HATPase_C_sf"/>
</dbReference>
<dbReference type="SUPFAM" id="SSF118116">
    <property type="entry name" value="DNA mismatch repair protein MutL"/>
    <property type="match status" value="2"/>
</dbReference>
<dbReference type="GO" id="GO:0005524">
    <property type="term" value="F:ATP binding"/>
    <property type="evidence" value="ECO:0007669"/>
    <property type="project" value="InterPro"/>
</dbReference>
<dbReference type="Pfam" id="PF13589">
    <property type="entry name" value="HATPase_c_3"/>
    <property type="match status" value="1"/>
</dbReference>
<evidence type="ECO:0000313" key="4">
    <source>
        <dbReference type="EMBL" id="KUI73765.1"/>
    </source>
</evidence>
<dbReference type="AlphaFoldDB" id="A0A194WCB4"/>
<dbReference type="GO" id="GO:0032300">
    <property type="term" value="C:mismatch repair complex"/>
    <property type="evidence" value="ECO:0007669"/>
    <property type="project" value="InterPro"/>
</dbReference>
<dbReference type="OrthoDB" id="429932at2759"/>
<sequence>MSIKPLPGDVVAQIKSSVAITSLNNVICGLVKNALDAEASKINLTVDYSRGNCSIEDNGFGIPPSEFKDTGGLGQLHNTSKHPPRPDIHGKHGVFLASVASLSLLTITSHHRDYHSHNSMNVHNSKVLMRYTPCLPEQRILTFSHGTRVTVRDLFGSMPVRVKYRALQAEKSSFSRDWDQLLLDLVALLIAWPGAVSVSIREPSNRQNLVLRTASVSWLSDSCRLLHQASLCDSPGASDWVSIGASAPALSISGYVCREPVATKRLQFISLGIEPLSNESRSNILYEEVNKVFADSSFGAIDDEGDSDGETKEIKTDGFVQRELKIRKGVDRWPMFFVKISPVSSATQRSLEVDDILDDRQPNLSLVTDLLKAVFYEFLKKNLCRPRKVALSAKSRPRPHLGNGHPSNNGDNGDAGLANPVKTRPKSGQSPNPTQAEEPARKIPRVGTIDDSLESPFAAWSRIKTGHTLPTFKESVKPPSRTQPASLTSTGPIPSRSRATTADHGDTKPPRPATAEPSQPPLYDANGRLTRKPFEDFDPKTLSNKRARETETAASPTLLQQISQQQPKQQEEDETFDWINPVTKMVSIVNSRTGFLLPPRALTLNKRAAEDARETGKTDPNSAVGTEKMTPWIGDLINKWKNPVFELTERPIPKLPDVSDMLGIDLGPAGYNCDHGLPAFSVGSRHDTSAMGLQSRLSRDALENAELIAQVDRKFILAKVPLDLVAGNGRDPSSSFLVLIDQHAADERCRVEALMKDYFVSTVDDNGTGIWKAVTEPLPKPVQFEIPSQDKSVLYRAQEYFAYWGILYDVFTGTSDKGGLGTSKKKVVRIKAKVVVRSLPPAIIERCRTEPRLLAELIRKEAWKRNDEAGLAQQPTPRAIIAGGDSQDGPAWVSLFHGCPHEIVELINSRSCRSAIMFNDPLSLDQCGELLDRLVGCAFPFQCAHGRPSMVPLVNLGDGMVEMGTLLDGIERKKREETFAYGFRSWKQSRRV</sequence>
<dbReference type="Proteomes" id="UP000078559">
    <property type="component" value="Chromosome 11"/>
</dbReference>
<evidence type="ECO:0000259" key="3">
    <source>
        <dbReference type="SMART" id="SM00853"/>
    </source>
</evidence>
<dbReference type="EMBL" id="CM003108">
    <property type="protein sequence ID" value="KUI73765.1"/>
    <property type="molecule type" value="Genomic_DNA"/>
</dbReference>